<dbReference type="InterPro" id="IPR040445">
    <property type="entry name" value="Kir_TM"/>
</dbReference>
<keyword evidence="4 17" id="KW-0812">Transmembrane</keyword>
<evidence type="ECO:0000259" key="21">
    <source>
        <dbReference type="Pfam" id="PF17655"/>
    </source>
</evidence>
<evidence type="ECO:0000259" key="20">
    <source>
        <dbReference type="Pfam" id="PF01007"/>
    </source>
</evidence>
<dbReference type="GO" id="GO:0005886">
    <property type="term" value="C:plasma membrane"/>
    <property type="evidence" value="ECO:0007669"/>
    <property type="project" value="TreeGrafter"/>
</dbReference>
<sequence length="628" mass="69345">MEGEEVNIPIPAGCEEFVQIPGTGMPKKGRKTRLTYRLTQQLEDLMQPLRAGACTPLIGRARSYRARGQSPMPAWILVMNLFFMMMGAARVKRRFSAVVDGPVEEEEVMRLAQSARPGESPTGSGSPNSSSPIHALNGKALPLQRNTNNAQTQSAVGEPAGEDAGGESRVRAGGMCPGPRNTKGGREGGRGERCSSADQDSLSSPSTTSRRRTKRSNRRPRQRFVGKDGRCNVTFVNMSERGQRYLTDLFTTCVDVRWRWMLVIFTLSFILSWLLFGFAFWLIASAHGDLSIQITPSSGSSPGSGESGSGGESDRDTVVEEPCFLQVNSFMAAFLFSLETQTSIGYGFRSVTEECPLAVLAVVLQCIVGCIIDAFIIGAVMAKISKPKKRNETLVFSDTAVVALRDGKLCMMWRVGNLRKSHLVEAHVRAQLLKSRVTPEGEYLPLDNADINVGFDTGTDRIFLVSPVTIVHEINEESPFFEIDKKTLKNDSELEVVVILEGMVEATSMTTQCRSSYLTSEILWGHRFEPVLFERKNGYQVDYSFFHRTYEIPNTPSCSAKELAEQRYIGSSCSSFCYENEVALELASPDEEADQEHGCSPKPTRRPSLEEDLHYPGSVTADLDATEW</sequence>
<evidence type="ECO:0000256" key="17">
    <source>
        <dbReference type="RuleBase" id="RU003822"/>
    </source>
</evidence>
<evidence type="ECO:0000256" key="3">
    <source>
        <dbReference type="ARBA" id="ARBA00022538"/>
    </source>
</evidence>
<feature type="compositionally biased region" description="Basic residues" evidence="18">
    <location>
        <begin position="209"/>
        <end position="224"/>
    </location>
</feature>
<feature type="domain" description="Inward rectifier potassium channel C-terminal" evidence="21">
    <location>
        <begin position="394"/>
        <end position="566"/>
    </location>
</feature>
<dbReference type="PRINTS" id="PR01320">
    <property type="entry name" value="KIRCHANNEL"/>
</dbReference>
<keyword evidence="8 17" id="KW-0406">Ion transport</keyword>
<feature type="transmembrane region" description="Helical" evidence="19">
    <location>
        <begin position="260"/>
        <end position="283"/>
    </location>
</feature>
<feature type="region of interest" description="Disordered" evidence="18">
    <location>
        <begin position="150"/>
        <end position="224"/>
    </location>
</feature>
<dbReference type="PANTHER" id="PTHR11767">
    <property type="entry name" value="INWARD RECTIFIER POTASSIUM CHANNEL"/>
    <property type="match status" value="1"/>
</dbReference>
<dbReference type="AlphaFoldDB" id="A0A315VL22"/>
<dbReference type="EMBL" id="NHOQ01001560">
    <property type="protein sequence ID" value="PWA23797.1"/>
    <property type="molecule type" value="Genomic_DNA"/>
</dbReference>
<dbReference type="GO" id="GO:0034702">
    <property type="term" value="C:monoatomic ion channel complex"/>
    <property type="evidence" value="ECO:0007669"/>
    <property type="project" value="UniProtKB-KW"/>
</dbReference>
<evidence type="ECO:0000256" key="18">
    <source>
        <dbReference type="SAM" id="MobiDB-lite"/>
    </source>
</evidence>
<dbReference type="Pfam" id="PF17655">
    <property type="entry name" value="IRK_C"/>
    <property type="match status" value="1"/>
</dbReference>
<evidence type="ECO:0000256" key="6">
    <source>
        <dbReference type="ARBA" id="ARBA00022958"/>
    </source>
</evidence>
<keyword evidence="6 17" id="KW-0630">Potassium</keyword>
<feature type="compositionally biased region" description="Low complexity" evidence="18">
    <location>
        <begin position="117"/>
        <end position="132"/>
    </location>
</feature>
<keyword evidence="3 17" id="KW-0633">Potassium transport</keyword>
<dbReference type="InterPro" id="IPR041647">
    <property type="entry name" value="IRK_C"/>
</dbReference>
<dbReference type="Gene3D" id="2.60.40.1400">
    <property type="entry name" value="G protein-activated inward rectifier potassium channel 1"/>
    <property type="match status" value="1"/>
</dbReference>
<evidence type="ECO:0000256" key="16">
    <source>
        <dbReference type="ARBA" id="ARBA00081412"/>
    </source>
</evidence>
<keyword evidence="10 17" id="KW-0407">Ion channel</keyword>
<evidence type="ECO:0000256" key="2">
    <source>
        <dbReference type="ARBA" id="ARBA00022448"/>
    </source>
</evidence>
<evidence type="ECO:0000256" key="4">
    <source>
        <dbReference type="ARBA" id="ARBA00022692"/>
    </source>
</evidence>
<name>A0A315VL22_GAMAF</name>
<feature type="region of interest" description="Disordered" evidence="18">
    <location>
        <begin position="297"/>
        <end position="316"/>
    </location>
</feature>
<evidence type="ECO:0000313" key="22">
    <source>
        <dbReference type="EMBL" id="PWA23797.1"/>
    </source>
</evidence>
<comment type="caution">
    <text evidence="22">The sequence shown here is derived from an EMBL/GenBank/DDBJ whole genome shotgun (WGS) entry which is preliminary data.</text>
</comment>
<dbReference type="GO" id="GO:0034765">
    <property type="term" value="P:regulation of monoatomic ion transmembrane transport"/>
    <property type="evidence" value="ECO:0007669"/>
    <property type="project" value="TreeGrafter"/>
</dbReference>
<dbReference type="GO" id="GO:0007399">
    <property type="term" value="P:nervous system development"/>
    <property type="evidence" value="ECO:0007669"/>
    <property type="project" value="UniProtKB-ARBA"/>
</dbReference>
<dbReference type="Gene3D" id="1.10.287.70">
    <property type="match status" value="1"/>
</dbReference>
<dbReference type="PANTHER" id="PTHR11767:SF40">
    <property type="entry name" value="ATP-SENSITIVE INWARD RECTIFIER POTASSIUM CHANNEL 14"/>
    <property type="match status" value="1"/>
</dbReference>
<proteinExistence type="inferred from homology"/>
<keyword evidence="9 19" id="KW-0472">Membrane</keyword>
<dbReference type="Pfam" id="PF01007">
    <property type="entry name" value="IRK"/>
    <property type="match status" value="1"/>
</dbReference>
<evidence type="ECO:0000256" key="19">
    <source>
        <dbReference type="SAM" id="Phobius"/>
    </source>
</evidence>
<accession>A0A315VL22</accession>
<feature type="compositionally biased region" description="Basic and acidic residues" evidence="18">
    <location>
        <begin position="184"/>
        <end position="195"/>
    </location>
</feature>
<dbReference type="InterPro" id="IPR013518">
    <property type="entry name" value="K_chnl_inward-rec_Kir_cyto"/>
</dbReference>
<evidence type="ECO:0000256" key="13">
    <source>
        <dbReference type="ARBA" id="ARBA00061031"/>
    </source>
</evidence>
<dbReference type="SUPFAM" id="SSF81296">
    <property type="entry name" value="E set domains"/>
    <property type="match status" value="1"/>
</dbReference>
<comment type="function">
    <text evidence="12">Inward rectifier potassium channels are characterized by a greater tendency to allow potassium to flow into the cell rather than out of it. Their voltage dependence is regulated by the concentration of extracellular potassium; as external potassium is raised, the voltage range of the channel opening shifts to more positive voltages.</text>
</comment>
<dbReference type="SUPFAM" id="SSF81324">
    <property type="entry name" value="Voltage-gated potassium channels"/>
    <property type="match status" value="1"/>
</dbReference>
<feature type="compositionally biased region" description="Low complexity" evidence="18">
    <location>
        <begin position="196"/>
        <end position="208"/>
    </location>
</feature>
<evidence type="ECO:0000256" key="1">
    <source>
        <dbReference type="ARBA" id="ARBA00004141"/>
    </source>
</evidence>
<dbReference type="GO" id="GO:1990573">
    <property type="term" value="P:potassium ion import across plasma membrane"/>
    <property type="evidence" value="ECO:0007669"/>
    <property type="project" value="TreeGrafter"/>
</dbReference>
<evidence type="ECO:0000313" key="23">
    <source>
        <dbReference type="Proteomes" id="UP000250572"/>
    </source>
</evidence>
<keyword evidence="23" id="KW-1185">Reference proteome</keyword>
<evidence type="ECO:0000256" key="11">
    <source>
        <dbReference type="ARBA" id="ARBA00034430"/>
    </source>
</evidence>
<feature type="region of interest" description="Disordered" evidence="18">
    <location>
        <begin position="109"/>
        <end position="136"/>
    </location>
</feature>
<evidence type="ECO:0000256" key="9">
    <source>
        <dbReference type="ARBA" id="ARBA00023136"/>
    </source>
</evidence>
<gene>
    <name evidence="22" type="ORF">CCH79_00010831</name>
</gene>
<keyword evidence="7 19" id="KW-1133">Transmembrane helix</keyword>
<evidence type="ECO:0000256" key="12">
    <source>
        <dbReference type="ARBA" id="ARBA00054205"/>
    </source>
</evidence>
<reference evidence="22 23" key="1">
    <citation type="journal article" date="2018" name="G3 (Bethesda)">
        <title>A High-Quality Reference Genome for the Invasive Mosquitofish Gambusia affinis Using a Chicago Library.</title>
        <authorList>
            <person name="Hoffberg S.L."/>
            <person name="Troendle N.J."/>
            <person name="Glenn T.C."/>
            <person name="Mahmud O."/>
            <person name="Louha S."/>
            <person name="Chalopin D."/>
            <person name="Bennetzen J.L."/>
            <person name="Mauricio R."/>
        </authorList>
    </citation>
    <scope>NUCLEOTIDE SEQUENCE [LARGE SCALE GENOMIC DNA]</scope>
    <source>
        <strain evidence="22">NE01/NJP1002.9</strain>
        <tissue evidence="22">Muscle</tissue>
    </source>
</reference>
<evidence type="ECO:0000256" key="7">
    <source>
        <dbReference type="ARBA" id="ARBA00022989"/>
    </source>
</evidence>
<keyword evidence="5 17" id="KW-0851">Voltage-gated channel</keyword>
<evidence type="ECO:0000256" key="15">
    <source>
        <dbReference type="ARBA" id="ARBA00080036"/>
    </source>
</evidence>
<keyword evidence="2 17" id="KW-0813">Transport</keyword>
<dbReference type="Proteomes" id="UP000250572">
    <property type="component" value="Unassembled WGS sequence"/>
</dbReference>
<protein>
    <recommendedName>
        <fullName evidence="14">ATP-sensitive inward rectifier potassium channel 14</fullName>
    </recommendedName>
    <alternativeName>
        <fullName evidence="16">Inward rectifier K(+) channel Kir2.4</fullName>
    </alternativeName>
    <alternativeName>
        <fullName evidence="15">Potassium channel, inwardly rectifying subfamily J member 14</fullName>
    </alternativeName>
</protein>
<dbReference type="InterPro" id="IPR014756">
    <property type="entry name" value="Ig_E-set"/>
</dbReference>
<comment type="subcellular location">
    <subcellularLocation>
        <location evidence="1 17">Membrane</location>
        <topology evidence="1 17">Multi-pass membrane protein</topology>
    </subcellularLocation>
</comment>
<feature type="region of interest" description="Disordered" evidence="18">
    <location>
        <begin position="588"/>
        <end position="628"/>
    </location>
</feature>
<evidence type="ECO:0000256" key="8">
    <source>
        <dbReference type="ARBA" id="ARBA00023065"/>
    </source>
</evidence>
<dbReference type="FunFam" id="1.10.287.70:FF:000063">
    <property type="entry name" value="ATP-sensitive inward rectifier potassium channel 14"/>
    <property type="match status" value="1"/>
</dbReference>
<feature type="transmembrane region" description="Helical" evidence="19">
    <location>
        <begin position="72"/>
        <end position="89"/>
    </location>
</feature>
<dbReference type="STRING" id="33528.ENSGAFP00000019139"/>
<comment type="similarity">
    <text evidence="13">Belongs to the inward rectifier-type potassium channel (TC 1.A.2.1) family. KCNJ14 subfamily.</text>
</comment>
<dbReference type="GO" id="GO:0005242">
    <property type="term" value="F:inward rectifier potassium channel activity"/>
    <property type="evidence" value="ECO:0007669"/>
    <property type="project" value="InterPro"/>
</dbReference>
<evidence type="ECO:0000256" key="5">
    <source>
        <dbReference type="ARBA" id="ARBA00022882"/>
    </source>
</evidence>
<feature type="transmembrane region" description="Helical" evidence="19">
    <location>
        <begin position="357"/>
        <end position="382"/>
    </location>
</feature>
<feature type="domain" description="Potassium channel inwardly rectifying transmembrane" evidence="20">
    <location>
        <begin position="225"/>
        <end position="387"/>
    </location>
</feature>
<evidence type="ECO:0000256" key="14">
    <source>
        <dbReference type="ARBA" id="ARBA00067113"/>
    </source>
</evidence>
<comment type="catalytic activity">
    <reaction evidence="11">
        <text>K(+)(in) = K(+)(out)</text>
        <dbReference type="Rhea" id="RHEA:29463"/>
        <dbReference type="ChEBI" id="CHEBI:29103"/>
    </reaction>
</comment>
<organism evidence="22 23">
    <name type="scientific">Gambusia affinis</name>
    <name type="common">Western mosquitofish</name>
    <name type="synonym">Heterandria affinis</name>
    <dbReference type="NCBI Taxonomy" id="33528"/>
    <lineage>
        <taxon>Eukaryota</taxon>
        <taxon>Metazoa</taxon>
        <taxon>Chordata</taxon>
        <taxon>Craniata</taxon>
        <taxon>Vertebrata</taxon>
        <taxon>Euteleostomi</taxon>
        <taxon>Actinopterygii</taxon>
        <taxon>Neopterygii</taxon>
        <taxon>Teleostei</taxon>
        <taxon>Neoteleostei</taxon>
        <taxon>Acanthomorphata</taxon>
        <taxon>Ovalentaria</taxon>
        <taxon>Atherinomorphae</taxon>
        <taxon>Cyprinodontiformes</taxon>
        <taxon>Poeciliidae</taxon>
        <taxon>Poeciliinae</taxon>
        <taxon>Gambusia</taxon>
    </lineage>
</organism>
<evidence type="ECO:0000256" key="10">
    <source>
        <dbReference type="ARBA" id="ARBA00023303"/>
    </source>
</evidence>
<dbReference type="InterPro" id="IPR016449">
    <property type="entry name" value="K_chnl_inward-rec_Kir"/>
</dbReference>
<dbReference type="FunFam" id="2.60.40.1400:FF:000001">
    <property type="entry name" value="G protein-activated inward rectifier potassium channel 2"/>
    <property type="match status" value="1"/>
</dbReference>